<dbReference type="AlphaFoldDB" id="A0AA39WLV5"/>
<feature type="compositionally biased region" description="Polar residues" evidence="1">
    <location>
        <begin position="124"/>
        <end position="134"/>
    </location>
</feature>
<dbReference type="EMBL" id="JAULSR010000005">
    <property type="protein sequence ID" value="KAK0617792.1"/>
    <property type="molecule type" value="Genomic_DNA"/>
</dbReference>
<proteinExistence type="predicted"/>
<feature type="region of interest" description="Disordered" evidence="1">
    <location>
        <begin position="124"/>
        <end position="143"/>
    </location>
</feature>
<protein>
    <submittedName>
        <fullName evidence="2">Uncharacterized protein</fullName>
    </submittedName>
</protein>
<organism evidence="2 3">
    <name type="scientific">Bombardia bombarda</name>
    <dbReference type="NCBI Taxonomy" id="252184"/>
    <lineage>
        <taxon>Eukaryota</taxon>
        <taxon>Fungi</taxon>
        <taxon>Dikarya</taxon>
        <taxon>Ascomycota</taxon>
        <taxon>Pezizomycotina</taxon>
        <taxon>Sordariomycetes</taxon>
        <taxon>Sordariomycetidae</taxon>
        <taxon>Sordariales</taxon>
        <taxon>Lasiosphaeriaceae</taxon>
        <taxon>Bombardia</taxon>
    </lineage>
</organism>
<name>A0AA39WLV5_9PEZI</name>
<evidence type="ECO:0000313" key="2">
    <source>
        <dbReference type="EMBL" id="KAK0617792.1"/>
    </source>
</evidence>
<evidence type="ECO:0000313" key="3">
    <source>
        <dbReference type="Proteomes" id="UP001174934"/>
    </source>
</evidence>
<reference evidence="2" key="1">
    <citation type="submission" date="2023-06" db="EMBL/GenBank/DDBJ databases">
        <title>Genome-scale phylogeny and comparative genomics of the fungal order Sordariales.</title>
        <authorList>
            <consortium name="Lawrence Berkeley National Laboratory"/>
            <person name="Hensen N."/>
            <person name="Bonometti L."/>
            <person name="Westerberg I."/>
            <person name="Brannstrom I.O."/>
            <person name="Guillou S."/>
            <person name="Cros-Aarteil S."/>
            <person name="Calhoun S."/>
            <person name="Haridas S."/>
            <person name="Kuo A."/>
            <person name="Mondo S."/>
            <person name="Pangilinan J."/>
            <person name="Riley R."/>
            <person name="LaButti K."/>
            <person name="Andreopoulos B."/>
            <person name="Lipzen A."/>
            <person name="Chen C."/>
            <person name="Yanf M."/>
            <person name="Daum C."/>
            <person name="Ng V."/>
            <person name="Clum A."/>
            <person name="Steindorff A."/>
            <person name="Ohm R."/>
            <person name="Martin F."/>
            <person name="Silar P."/>
            <person name="Natvig D."/>
            <person name="Lalanne C."/>
            <person name="Gautier V."/>
            <person name="Ament-velasquez S.L."/>
            <person name="Kruys A."/>
            <person name="Hutchinson M.I."/>
            <person name="Powell A.J."/>
            <person name="Barry K."/>
            <person name="Miller A.N."/>
            <person name="Grigoriev I.V."/>
            <person name="Debuchy R."/>
            <person name="Gladieux P."/>
            <person name="Thoren M.H."/>
            <person name="Johannesson H."/>
        </authorList>
    </citation>
    <scope>NUCLEOTIDE SEQUENCE</scope>
    <source>
        <strain evidence="2">SMH3391-2</strain>
    </source>
</reference>
<dbReference type="Gene3D" id="3.40.50.2300">
    <property type="match status" value="1"/>
</dbReference>
<evidence type="ECO:0000256" key="1">
    <source>
        <dbReference type="SAM" id="MobiDB-lite"/>
    </source>
</evidence>
<dbReference type="Proteomes" id="UP001174934">
    <property type="component" value="Unassembled WGS sequence"/>
</dbReference>
<accession>A0AA39WLV5</accession>
<comment type="caution">
    <text evidence="2">The sequence shown here is derived from an EMBL/GenBank/DDBJ whole genome shotgun (WGS) entry which is preliminary data.</text>
</comment>
<keyword evidence="3" id="KW-1185">Reference proteome</keyword>
<sequence length="385" mass="43081">MVDPLGTIVAAVELVQGAIKFCKQVDGLPQQMTQLGQRLEELNCFLIALEAVVRKKISSTNRPLASPLTLQLGHILANIKNNTAIVFTLVNSNPKKIQDVMDEIDHQRGVLRDFLVLLNSQGLDNLPQPQSPQKTKAKGTPLGPSVSRNDFRLLFVDPHNIARSVVAEVMTRVLGQLTKDEQRKWPIAAIRSAGFFVKHKSDCADMIGAMDYSQEPWYYMPVERGGGTTSAVPMDALFDTHLFKKRYMQSPSQSFDAKTNELANKSKGLRRHIFDSYDYILVFTCREYRNVCKLRELLYRNGIGGGDRAHVVHLGAYLLSNDGPNKIDGGAPKPVEIIKPKANKTPWENRQDWDAKVVQIQLAIEGFLQQEMGWTAPNVLADRGF</sequence>
<gene>
    <name evidence="2" type="ORF">B0T17DRAFT_495459</name>
</gene>